<evidence type="ECO:0000313" key="2">
    <source>
        <dbReference type="EMBL" id="PWB93416.1"/>
    </source>
</evidence>
<sequence>MKTRLSAALALALCCAGAARAQPQGQGDWPCRQVKVQSVAVAGVWTGPSLEGAKAWRDDSALADLVARVSARRTPIETAQKLVSDFAAAAGAGRKARLTTLFAGVYDTLEAERREVLSGLDRYGAKQKLLAERLREETQAMRAEQDKNPQDAQKIKDASEALQWDLRVFDERRHALSYVCETPALIEQRLGALARVIEAAID</sequence>
<keyword evidence="1" id="KW-0732">Signal</keyword>
<reference evidence="2 3" key="1">
    <citation type="journal article" date="2018" name="Appl. Microbiol. Biotechnol.">
        <title>Co-cultivation of the strictly anaerobic methanogen Methanosarcina barkeri with aerobic methanotrophs in an oxygen-limited membrane bioreactor.</title>
        <authorList>
            <person name="In 't Zandt M.H."/>
            <person name="van den Bosch T.J.M."/>
            <person name="Rijkers R."/>
            <person name="van Kessel M.A.H.J."/>
            <person name="Jetten M.S.M."/>
            <person name="Welte C.U."/>
        </authorList>
    </citation>
    <scope>NUCLEOTIDE SEQUENCE [LARGE SCALE GENOMIC DNA]</scope>
    <source>
        <strain evidence="2 3">DSM 17706</strain>
    </source>
</reference>
<dbReference type="AlphaFoldDB" id="A0A2U1SP77"/>
<evidence type="ECO:0008006" key="4">
    <source>
        <dbReference type="Google" id="ProtNLM"/>
    </source>
</evidence>
<evidence type="ECO:0000313" key="3">
    <source>
        <dbReference type="Proteomes" id="UP000245137"/>
    </source>
</evidence>
<dbReference type="Proteomes" id="UP000245137">
    <property type="component" value="Unassembled WGS sequence"/>
</dbReference>
<feature type="signal peptide" evidence="1">
    <location>
        <begin position="1"/>
        <end position="21"/>
    </location>
</feature>
<gene>
    <name evidence="2" type="ORF">C5689_12890</name>
</gene>
<keyword evidence="3" id="KW-1185">Reference proteome</keyword>
<feature type="chain" id="PRO_5015446722" description="DUF1311 domain-containing protein" evidence="1">
    <location>
        <begin position="22"/>
        <end position="202"/>
    </location>
</feature>
<name>A0A2U1SP77_METSR</name>
<evidence type="ECO:0000256" key="1">
    <source>
        <dbReference type="SAM" id="SignalP"/>
    </source>
</evidence>
<proteinExistence type="predicted"/>
<dbReference type="OrthoDB" id="6159094at2"/>
<protein>
    <recommendedName>
        <fullName evidence="4">DUF1311 domain-containing protein</fullName>
    </recommendedName>
</protein>
<comment type="caution">
    <text evidence="2">The sequence shown here is derived from an EMBL/GenBank/DDBJ whole genome shotgun (WGS) entry which is preliminary data.</text>
</comment>
<accession>A0A2U1SP77</accession>
<dbReference type="RefSeq" id="WP_108917682.1">
    <property type="nucleotide sequence ID" value="NZ_BGJY01000001.1"/>
</dbReference>
<dbReference type="EMBL" id="PUIV01000021">
    <property type="protein sequence ID" value="PWB93416.1"/>
    <property type="molecule type" value="Genomic_DNA"/>
</dbReference>
<organism evidence="2 3">
    <name type="scientific">Methylosinus sporium</name>
    <dbReference type="NCBI Taxonomy" id="428"/>
    <lineage>
        <taxon>Bacteria</taxon>
        <taxon>Pseudomonadati</taxon>
        <taxon>Pseudomonadota</taxon>
        <taxon>Alphaproteobacteria</taxon>
        <taxon>Hyphomicrobiales</taxon>
        <taxon>Methylocystaceae</taxon>
        <taxon>Methylosinus</taxon>
    </lineage>
</organism>